<dbReference type="PANTHER" id="PTHR30204:SF93">
    <property type="entry name" value="HTH MERR-TYPE DOMAIN-CONTAINING PROTEIN"/>
    <property type="match status" value="1"/>
</dbReference>
<protein>
    <submittedName>
        <fullName evidence="4">MerR family transcriptional regulator</fullName>
    </submittedName>
</protein>
<dbReference type="EMBL" id="CP109527">
    <property type="protein sequence ID" value="WTY34826.1"/>
    <property type="molecule type" value="Genomic_DNA"/>
</dbReference>
<feature type="compositionally biased region" description="Polar residues" evidence="2">
    <location>
        <begin position="315"/>
        <end position="331"/>
    </location>
</feature>
<dbReference type="PANTHER" id="PTHR30204">
    <property type="entry name" value="REDOX-CYCLING DRUG-SENSING TRANSCRIPTIONAL ACTIVATOR SOXR"/>
    <property type="match status" value="1"/>
</dbReference>
<name>A0ABZ1N4T5_9NOCA</name>
<dbReference type="InterPro" id="IPR009061">
    <property type="entry name" value="DNA-bd_dom_put_sf"/>
</dbReference>
<proteinExistence type="predicted"/>
<dbReference type="Pfam" id="PF13411">
    <property type="entry name" value="MerR_1"/>
    <property type="match status" value="1"/>
</dbReference>
<keyword evidence="1" id="KW-0238">DNA-binding</keyword>
<dbReference type="Proteomes" id="UP001621418">
    <property type="component" value="Chromosome"/>
</dbReference>
<evidence type="ECO:0000259" key="3">
    <source>
        <dbReference type="PROSITE" id="PS50937"/>
    </source>
</evidence>
<organism evidence="4 5">
    <name type="scientific">Nocardia salmonicida</name>
    <dbReference type="NCBI Taxonomy" id="53431"/>
    <lineage>
        <taxon>Bacteria</taxon>
        <taxon>Bacillati</taxon>
        <taxon>Actinomycetota</taxon>
        <taxon>Actinomycetes</taxon>
        <taxon>Mycobacteriales</taxon>
        <taxon>Nocardiaceae</taxon>
        <taxon>Nocardia</taxon>
    </lineage>
</organism>
<dbReference type="Gene3D" id="1.10.1660.10">
    <property type="match status" value="1"/>
</dbReference>
<accession>A0ABZ1N4T5</accession>
<dbReference type="InterPro" id="IPR047057">
    <property type="entry name" value="MerR_fam"/>
</dbReference>
<feature type="region of interest" description="Disordered" evidence="2">
    <location>
        <begin position="303"/>
        <end position="331"/>
    </location>
</feature>
<dbReference type="SMART" id="SM00422">
    <property type="entry name" value="HTH_MERR"/>
    <property type="match status" value="1"/>
</dbReference>
<dbReference type="PROSITE" id="PS50937">
    <property type="entry name" value="HTH_MERR_2"/>
    <property type="match status" value="1"/>
</dbReference>
<keyword evidence="5" id="KW-1185">Reference proteome</keyword>
<gene>
    <name evidence="4" type="ORF">OG308_26450</name>
</gene>
<evidence type="ECO:0000256" key="2">
    <source>
        <dbReference type="SAM" id="MobiDB-lite"/>
    </source>
</evidence>
<sequence length="331" mass="35874">MTHITYLTIGELAARTGVAVRTVRYYCDAGLLDAARSPTGHRVFEPGAVDRLVLLRRLRSFGIGLAAIQGVLDGTRSIAEVIAAERVAVDDELDALNRRRALLRAVESAAPDRHSEHLNLLAAVVDPRAAHDVLVAFWRRQLAPLPTSAIDGFLSMNVPELTADAHPEQLIAYAELIAAVANPDVATAMYDTIRHRATPGIRDERRLLFDVADACVAVAPLVAEGRPPHPGAELDHYVGIHATARDRRDTPTFRRQLLTDAAGADRRIRRYWYLTTTCTGSAVTTGAAQLWLFDALTASVTRKGEADGRPPLARSRTQGTTSTMSPGSSHS</sequence>
<evidence type="ECO:0000313" key="5">
    <source>
        <dbReference type="Proteomes" id="UP001621418"/>
    </source>
</evidence>
<dbReference type="RefSeq" id="WP_405147189.1">
    <property type="nucleotide sequence ID" value="NZ_CP109527.1"/>
</dbReference>
<dbReference type="PRINTS" id="PR00040">
    <property type="entry name" value="HTHMERR"/>
</dbReference>
<evidence type="ECO:0000256" key="1">
    <source>
        <dbReference type="ARBA" id="ARBA00023125"/>
    </source>
</evidence>
<dbReference type="InterPro" id="IPR000551">
    <property type="entry name" value="MerR-type_HTH_dom"/>
</dbReference>
<evidence type="ECO:0000313" key="4">
    <source>
        <dbReference type="EMBL" id="WTY34826.1"/>
    </source>
</evidence>
<reference evidence="4 5" key="1">
    <citation type="submission" date="2022-10" db="EMBL/GenBank/DDBJ databases">
        <title>The complete genomes of actinobacterial strains from the NBC collection.</title>
        <authorList>
            <person name="Joergensen T.S."/>
            <person name="Alvarez Arevalo M."/>
            <person name="Sterndorff E.B."/>
            <person name="Faurdal D."/>
            <person name="Vuksanovic O."/>
            <person name="Mourched A.-S."/>
            <person name="Charusanti P."/>
            <person name="Shaw S."/>
            <person name="Blin K."/>
            <person name="Weber T."/>
        </authorList>
    </citation>
    <scope>NUCLEOTIDE SEQUENCE [LARGE SCALE GENOMIC DNA]</scope>
    <source>
        <strain evidence="4 5">NBC_01413</strain>
    </source>
</reference>
<feature type="domain" description="HTH merR-type" evidence="3">
    <location>
        <begin position="6"/>
        <end position="74"/>
    </location>
</feature>
<dbReference type="SUPFAM" id="SSF46955">
    <property type="entry name" value="Putative DNA-binding domain"/>
    <property type="match status" value="1"/>
</dbReference>